<dbReference type="SUPFAM" id="SSF82866">
    <property type="entry name" value="Multidrug efflux transporter AcrB transmembrane domain"/>
    <property type="match status" value="1"/>
</dbReference>
<protein>
    <recommendedName>
        <fullName evidence="8">SSD domain-containing protein</fullName>
    </recommendedName>
</protein>
<dbReference type="GO" id="GO:0030659">
    <property type="term" value="C:cytoplasmic vesicle membrane"/>
    <property type="evidence" value="ECO:0007669"/>
    <property type="project" value="TreeGrafter"/>
</dbReference>
<dbReference type="AlphaFoldDB" id="A0AAF3FP31"/>
<dbReference type="Proteomes" id="UP000887575">
    <property type="component" value="Unassembled WGS sequence"/>
</dbReference>
<keyword evidence="3 7" id="KW-0812">Transmembrane</keyword>
<dbReference type="GO" id="GO:0006897">
    <property type="term" value="P:endocytosis"/>
    <property type="evidence" value="ECO:0007669"/>
    <property type="project" value="TreeGrafter"/>
</dbReference>
<evidence type="ECO:0000256" key="5">
    <source>
        <dbReference type="ARBA" id="ARBA00023136"/>
    </source>
</evidence>
<dbReference type="PANTHER" id="PTHR10796">
    <property type="entry name" value="PATCHED-RELATED"/>
    <property type="match status" value="1"/>
</dbReference>
<reference evidence="10" key="1">
    <citation type="submission" date="2024-02" db="UniProtKB">
        <authorList>
            <consortium name="WormBaseParasite"/>
        </authorList>
    </citation>
    <scope>IDENTIFICATION</scope>
</reference>
<keyword evidence="9" id="KW-1185">Reference proteome</keyword>
<feature type="transmembrane region" description="Helical" evidence="7">
    <location>
        <begin position="29"/>
        <end position="50"/>
    </location>
</feature>
<proteinExistence type="inferred from homology"/>
<evidence type="ECO:0000256" key="2">
    <source>
        <dbReference type="ARBA" id="ARBA00005585"/>
    </source>
</evidence>
<dbReference type="Pfam" id="PF02460">
    <property type="entry name" value="Patched"/>
    <property type="match status" value="1"/>
</dbReference>
<feature type="transmembrane region" description="Helical" evidence="7">
    <location>
        <begin position="511"/>
        <end position="533"/>
    </location>
</feature>
<evidence type="ECO:0000256" key="4">
    <source>
        <dbReference type="ARBA" id="ARBA00022989"/>
    </source>
</evidence>
<feature type="transmembrane region" description="Helical" evidence="7">
    <location>
        <begin position="339"/>
        <end position="362"/>
    </location>
</feature>
<dbReference type="WBParaSite" id="MBELARI_LOCUS8430">
    <property type="protein sequence ID" value="MBELARI_LOCUS8430"/>
    <property type="gene ID" value="MBELARI_LOCUS8430"/>
</dbReference>
<keyword evidence="5 7" id="KW-0472">Membrane</keyword>
<evidence type="ECO:0000256" key="6">
    <source>
        <dbReference type="ARBA" id="ARBA00023180"/>
    </source>
</evidence>
<evidence type="ECO:0000256" key="1">
    <source>
        <dbReference type="ARBA" id="ARBA00004141"/>
    </source>
</evidence>
<evidence type="ECO:0000259" key="8">
    <source>
        <dbReference type="PROSITE" id="PS50156"/>
    </source>
</evidence>
<dbReference type="GO" id="GO:0018996">
    <property type="term" value="P:molting cycle, collagen and cuticulin-based cuticle"/>
    <property type="evidence" value="ECO:0007669"/>
    <property type="project" value="TreeGrafter"/>
</dbReference>
<evidence type="ECO:0000313" key="10">
    <source>
        <dbReference type="WBParaSite" id="MBELARI_LOCUS8430"/>
    </source>
</evidence>
<evidence type="ECO:0000256" key="3">
    <source>
        <dbReference type="ARBA" id="ARBA00022692"/>
    </source>
</evidence>
<feature type="transmembrane region" description="Helical" evidence="7">
    <location>
        <begin position="382"/>
        <end position="405"/>
    </location>
</feature>
<dbReference type="InterPro" id="IPR051697">
    <property type="entry name" value="Patched_domain-protein"/>
</dbReference>
<dbReference type="Gene3D" id="1.20.1640.10">
    <property type="entry name" value="Multidrug efflux transporter AcrB transmembrane domain"/>
    <property type="match status" value="1"/>
</dbReference>
<name>A0AAF3FP31_9BILA</name>
<sequence length="726" mass="82655">MRCFLIKTLDKPLQRFFEWYTRRILVDHYILFIIWPLWLTIFLGSGFYWIEELTLLDARKLYTPISAPSWIEEETFSQLWPIKSFEFLPERTFQWNRYLYVVVHGRILKNNSYPNILEEPYLTKITEIEEEIARKVEFPMEEKWKKKRNESEGKGNETIGFKDICLNWYGDCYRQTGLIEMLKRRKELSTHGISVSYPVANPEGSPIYIAFNVGGVETFPNDTIKSAKAMRLFYFLRFDTAEMNEMSTKWEGMKRVDSSQKLIKITRGYSVTSSTPASLILTFYAVKWHFGSDNGKWRVSIDWLRSKPMLALGGVLTAGMAIMSGIGLMLWFGMFFAEITLMAPFLVLSIAVDDMFIAVAAWHNTEIEFPGNSEKVLKERMVGAMSEAAVAIFITSATDVFSFAIGTFTDIKAVEGFCAMTAACMFFTFFYQVTFFAALLVLSAKTQLNGRNSCIPCVKAADIQESSLAKLKKISQQQLGNPSEQANLPIKAFGFMGTFFRDVYVPILLNFWSKIVISIAFIVYLMISIYGITVMEQGLDYEKLLIETDPLVEALRTEIQLFHGGDQIEIAIVNAPDMTKQENRDLIEKIVQQFESTSYGIGKKGTTVWTREYEKYANMTGSYLNDDHDSWVIGVSQDFVWSNSSNPEELRLISFRFRIGVTDFSTPSDLVAVTGELRSSRSIADQLNVILPSTIQNDSLAIVCMVIISLLFIPNPCALCGSQSLS</sequence>
<dbReference type="InterPro" id="IPR003392">
    <property type="entry name" value="PTHD_SSD"/>
</dbReference>
<organism evidence="9 10">
    <name type="scientific">Mesorhabditis belari</name>
    <dbReference type="NCBI Taxonomy" id="2138241"/>
    <lineage>
        <taxon>Eukaryota</taxon>
        <taxon>Metazoa</taxon>
        <taxon>Ecdysozoa</taxon>
        <taxon>Nematoda</taxon>
        <taxon>Chromadorea</taxon>
        <taxon>Rhabditida</taxon>
        <taxon>Rhabditina</taxon>
        <taxon>Rhabditomorpha</taxon>
        <taxon>Rhabditoidea</taxon>
        <taxon>Rhabditidae</taxon>
        <taxon>Mesorhabditinae</taxon>
        <taxon>Mesorhabditis</taxon>
    </lineage>
</organism>
<dbReference type="PROSITE" id="PS50156">
    <property type="entry name" value="SSD"/>
    <property type="match status" value="1"/>
</dbReference>
<keyword evidence="6" id="KW-0325">Glycoprotein</keyword>
<dbReference type="PANTHER" id="PTHR10796:SF91">
    <property type="entry name" value="SSD DOMAIN-CONTAINING PROTEIN"/>
    <property type="match status" value="1"/>
</dbReference>
<feature type="domain" description="SSD" evidence="8">
    <location>
        <begin position="270"/>
        <end position="442"/>
    </location>
</feature>
<feature type="transmembrane region" description="Helical" evidence="7">
    <location>
        <begin position="269"/>
        <end position="290"/>
    </location>
</feature>
<evidence type="ECO:0000256" key="7">
    <source>
        <dbReference type="SAM" id="Phobius"/>
    </source>
</evidence>
<feature type="transmembrane region" description="Helical" evidence="7">
    <location>
        <begin position="417"/>
        <end position="442"/>
    </location>
</feature>
<keyword evidence="4 7" id="KW-1133">Transmembrane helix</keyword>
<dbReference type="GO" id="GO:0005886">
    <property type="term" value="C:plasma membrane"/>
    <property type="evidence" value="ECO:0007669"/>
    <property type="project" value="TreeGrafter"/>
</dbReference>
<feature type="transmembrane region" description="Helical" evidence="7">
    <location>
        <begin position="310"/>
        <end position="332"/>
    </location>
</feature>
<accession>A0AAF3FP31</accession>
<dbReference type="InterPro" id="IPR000731">
    <property type="entry name" value="SSD"/>
</dbReference>
<evidence type="ECO:0000313" key="9">
    <source>
        <dbReference type="Proteomes" id="UP000887575"/>
    </source>
</evidence>
<comment type="similarity">
    <text evidence="2">Belongs to the patched family.</text>
</comment>
<comment type="subcellular location">
    <subcellularLocation>
        <location evidence="1">Membrane</location>
        <topology evidence="1">Multi-pass membrane protein</topology>
    </subcellularLocation>
</comment>